<organism evidence="1 2">
    <name type="scientific">Chryseobacterium gotjawalense</name>
    <dbReference type="NCBI Taxonomy" id="3042315"/>
    <lineage>
        <taxon>Bacteria</taxon>
        <taxon>Pseudomonadati</taxon>
        <taxon>Bacteroidota</taxon>
        <taxon>Flavobacteriia</taxon>
        <taxon>Flavobacteriales</taxon>
        <taxon>Weeksellaceae</taxon>
        <taxon>Chryseobacterium group</taxon>
        <taxon>Chryseobacterium</taxon>
    </lineage>
</organism>
<dbReference type="EMBL" id="CP124855">
    <property type="protein sequence ID" value="WHF51065.1"/>
    <property type="molecule type" value="Genomic_DNA"/>
</dbReference>
<name>A0ABY8RAT3_9FLAO</name>
<dbReference type="RefSeq" id="WP_282904454.1">
    <property type="nucleotide sequence ID" value="NZ_CP124855.1"/>
</dbReference>
<protein>
    <submittedName>
        <fullName evidence="1">Uncharacterized protein</fullName>
    </submittedName>
</protein>
<evidence type="ECO:0000313" key="1">
    <source>
        <dbReference type="EMBL" id="WHF51065.1"/>
    </source>
</evidence>
<dbReference type="Proteomes" id="UP001241656">
    <property type="component" value="Chromosome"/>
</dbReference>
<keyword evidence="2" id="KW-1185">Reference proteome</keyword>
<accession>A0ABY8RAT3</accession>
<sequence>MKEKLILLLFIIITDSIYAQTSANSGNWFAKDWNKDITVFRSNEFLIKNILGNSDEISKFENIALASSNSGEITTLLYKSETKNKEGLLLCFYGNFWNDNGTEYQGYGFKNFNKDEACNFLNKLQEVLDATEDYRTNNNTNAYAEKNISFRYGDMDLLISNIYGKVVIRIFWKGFDSSWDFNSYKKSKKRFEKKI</sequence>
<evidence type="ECO:0000313" key="2">
    <source>
        <dbReference type="Proteomes" id="UP001241656"/>
    </source>
</evidence>
<proteinExistence type="predicted"/>
<reference evidence="1 2" key="1">
    <citation type="submission" date="2023-05" db="EMBL/GenBank/DDBJ databases">
        <title>Genomic insight into Chryseobacterium sp. wdc7 isolated forest soil (Gotjawal).</title>
        <authorList>
            <person name="Park S.-J."/>
        </authorList>
    </citation>
    <scope>NUCLEOTIDE SEQUENCE [LARGE SCALE GENOMIC DNA]</scope>
    <source>
        <strain evidence="2">wdc7</strain>
    </source>
</reference>
<gene>
    <name evidence="1" type="ORF">QGN23_11580</name>
</gene>